<feature type="domain" description="DUF676" evidence="2">
    <location>
        <begin position="9"/>
        <end position="227"/>
    </location>
</feature>
<organism evidence="3 4">
    <name type="scientific">Chytriomyces confervae</name>
    <dbReference type="NCBI Taxonomy" id="246404"/>
    <lineage>
        <taxon>Eukaryota</taxon>
        <taxon>Fungi</taxon>
        <taxon>Fungi incertae sedis</taxon>
        <taxon>Chytridiomycota</taxon>
        <taxon>Chytridiomycota incertae sedis</taxon>
        <taxon>Chytridiomycetes</taxon>
        <taxon>Chytridiales</taxon>
        <taxon>Chytriomycetaceae</taxon>
        <taxon>Chytriomyces</taxon>
    </lineage>
</organism>
<dbReference type="PANTHER" id="PTHR12482">
    <property type="entry name" value="LIPASE ROG1-RELATED-RELATED"/>
    <property type="match status" value="1"/>
</dbReference>
<dbReference type="Proteomes" id="UP000320333">
    <property type="component" value="Unassembled WGS sequence"/>
</dbReference>
<keyword evidence="4" id="KW-1185">Reference proteome</keyword>
<gene>
    <name evidence="3" type="ORF">CcCBS67573_g02583</name>
</gene>
<protein>
    <recommendedName>
        <fullName evidence="2">DUF676 domain-containing protein</fullName>
    </recommendedName>
</protein>
<comment type="similarity">
    <text evidence="1">Belongs to the putative lipase ROG1 family.</text>
</comment>
<evidence type="ECO:0000313" key="3">
    <source>
        <dbReference type="EMBL" id="TPX76131.1"/>
    </source>
</evidence>
<dbReference type="OrthoDB" id="273452at2759"/>
<dbReference type="InterPro" id="IPR044294">
    <property type="entry name" value="Lipase-like"/>
</dbReference>
<accession>A0A507FI69</accession>
<sequence>MSPTADAAQKPIHLWVLHHGLWGHPDHLTLLAKTILDKASQTGESVQVLNIAVNSGTWTYAGVDGCGAKTVRIVTERLADASKPRISHISFAGYSLGGLILRYAIGVLYAHGVFANPSQPASSSSAVSNELGFSPVIAHKFVTFASPHLGTYNPSSANSGLYFRLASFLLARPGAQMLHQDRTGLDNRKMINVLADPALPFFQGLALFEERILYGNIINDNMVGHRTSTLLSLSPQKSLEKQYVYTLPAINPDTYPSIVLLKSPTDPSISAASTSLAVAEPKPTVGEIIARGAWSVCFVAALTLQRWYWIGLQMYDGWTQNWRKTPVSSNGPTGLLKLLSPSNEPSDWLKSWPSNSNETSRVVSLDLVQENDGDAYAFEQLNRLTWQRLHVRSKERRAHASIVGRINGNEDVVRHFGDTFLGAEKHRV</sequence>
<evidence type="ECO:0000256" key="1">
    <source>
        <dbReference type="ARBA" id="ARBA00007920"/>
    </source>
</evidence>
<reference evidence="3 4" key="1">
    <citation type="journal article" date="2019" name="Sci. Rep.">
        <title>Comparative genomics of chytrid fungi reveal insights into the obligate biotrophic and pathogenic lifestyle of Synchytrium endobioticum.</title>
        <authorList>
            <person name="van de Vossenberg B.T.L.H."/>
            <person name="Warris S."/>
            <person name="Nguyen H.D.T."/>
            <person name="van Gent-Pelzer M.P.E."/>
            <person name="Joly D.L."/>
            <person name="van de Geest H.C."/>
            <person name="Bonants P.J.M."/>
            <person name="Smith D.S."/>
            <person name="Levesque C.A."/>
            <person name="van der Lee T.A.J."/>
        </authorList>
    </citation>
    <scope>NUCLEOTIDE SEQUENCE [LARGE SCALE GENOMIC DNA]</scope>
    <source>
        <strain evidence="3 4">CBS 675.73</strain>
    </source>
</reference>
<dbReference type="AlphaFoldDB" id="A0A507FI69"/>
<evidence type="ECO:0000259" key="2">
    <source>
        <dbReference type="Pfam" id="PF05057"/>
    </source>
</evidence>
<dbReference type="EMBL" id="QEAP01000056">
    <property type="protein sequence ID" value="TPX76131.1"/>
    <property type="molecule type" value="Genomic_DNA"/>
</dbReference>
<dbReference type="PANTHER" id="PTHR12482:SF62">
    <property type="entry name" value="LIPASE ROG1-RELATED"/>
    <property type="match status" value="1"/>
</dbReference>
<dbReference type="InterPro" id="IPR029058">
    <property type="entry name" value="AB_hydrolase_fold"/>
</dbReference>
<evidence type="ECO:0000313" key="4">
    <source>
        <dbReference type="Proteomes" id="UP000320333"/>
    </source>
</evidence>
<proteinExistence type="inferred from homology"/>
<dbReference type="InterPro" id="IPR007751">
    <property type="entry name" value="DUF676_lipase-like"/>
</dbReference>
<comment type="caution">
    <text evidence="3">The sequence shown here is derived from an EMBL/GenBank/DDBJ whole genome shotgun (WGS) entry which is preliminary data.</text>
</comment>
<dbReference type="Pfam" id="PF05057">
    <property type="entry name" value="DUF676"/>
    <property type="match status" value="1"/>
</dbReference>
<name>A0A507FI69_9FUNG</name>
<dbReference type="Gene3D" id="3.40.50.1820">
    <property type="entry name" value="alpha/beta hydrolase"/>
    <property type="match status" value="1"/>
</dbReference>
<dbReference type="SUPFAM" id="SSF53474">
    <property type="entry name" value="alpha/beta-Hydrolases"/>
    <property type="match status" value="1"/>
</dbReference>